<feature type="compositionally biased region" description="Low complexity" evidence="3">
    <location>
        <begin position="265"/>
        <end position="279"/>
    </location>
</feature>
<dbReference type="Gene3D" id="2.60.40.790">
    <property type="match status" value="1"/>
</dbReference>
<feature type="domain" description="SHSP" evidence="4">
    <location>
        <begin position="180"/>
        <end position="301"/>
    </location>
</feature>
<reference evidence="5 6" key="1">
    <citation type="submission" date="2015-08" db="EMBL/GenBank/DDBJ databases">
        <title>Next Generation Sequencing and Analysis of the Genome of Puccinia sorghi L Schw, the Causal Agent of Maize Common Rust.</title>
        <authorList>
            <person name="Rochi L."/>
            <person name="Burguener G."/>
            <person name="Darino M."/>
            <person name="Turjanski A."/>
            <person name="Kreff E."/>
            <person name="Dieguez M.J."/>
            <person name="Sacco F."/>
        </authorList>
    </citation>
    <scope>NUCLEOTIDE SEQUENCE [LARGE SCALE GENOMIC DNA]</scope>
    <source>
        <strain evidence="5 6">RO10H11247</strain>
    </source>
</reference>
<dbReference type="SUPFAM" id="SSF49764">
    <property type="entry name" value="HSP20-like chaperones"/>
    <property type="match status" value="1"/>
</dbReference>
<accession>A0A0L6UC21</accession>
<comment type="similarity">
    <text evidence="1 2">Belongs to the small heat shock protein (HSP20) family.</text>
</comment>
<dbReference type="Proteomes" id="UP000037035">
    <property type="component" value="Unassembled WGS sequence"/>
</dbReference>
<name>A0A0L6UC21_9BASI</name>
<evidence type="ECO:0000313" key="5">
    <source>
        <dbReference type="EMBL" id="KNZ46071.1"/>
    </source>
</evidence>
<dbReference type="AlphaFoldDB" id="A0A0L6UC21"/>
<feature type="region of interest" description="Disordered" evidence="3">
    <location>
        <begin position="157"/>
        <end position="189"/>
    </location>
</feature>
<dbReference type="InterPro" id="IPR002068">
    <property type="entry name" value="A-crystallin/Hsp20_dom"/>
</dbReference>
<organism evidence="5 6">
    <name type="scientific">Puccinia sorghi</name>
    <dbReference type="NCBI Taxonomy" id="27349"/>
    <lineage>
        <taxon>Eukaryota</taxon>
        <taxon>Fungi</taxon>
        <taxon>Dikarya</taxon>
        <taxon>Basidiomycota</taxon>
        <taxon>Pucciniomycotina</taxon>
        <taxon>Pucciniomycetes</taxon>
        <taxon>Pucciniales</taxon>
        <taxon>Pucciniaceae</taxon>
        <taxon>Puccinia</taxon>
    </lineage>
</organism>
<sequence>MPECAVSRHPVGRGPKVGGLWIQSGSRIQSGPFEALIKKSAEQEAIVVRGELSSEASKQMIEGCRRKPIGCMAGLRLQLVPMALRSGGLRKWNSLKEVFHRFRETGSSPVPWSIDGLDQEDKLRLSMEAGMQDMSFLIAPSQWDDFEQLFDKLVTDRYGPPSDRAKGPNESKALSTGSHAVSKVQRPKMDVVETDSSVVVTTELPGAKKEDISIDLQNGRLSISGHTKASSEHSEGSVRVIEEILRENSDLSRSFPFDRFRRDPSAPSAAPSPSLPDSLTIRSRPPSTTAFSKSPSPSPFLTRSLTTSPSPRFLMSWNPWG</sequence>
<dbReference type="EMBL" id="LAVV01013027">
    <property type="protein sequence ID" value="KNZ46071.1"/>
    <property type="molecule type" value="Genomic_DNA"/>
</dbReference>
<evidence type="ECO:0000256" key="3">
    <source>
        <dbReference type="SAM" id="MobiDB-lite"/>
    </source>
</evidence>
<dbReference type="Pfam" id="PF00011">
    <property type="entry name" value="HSP20"/>
    <property type="match status" value="1"/>
</dbReference>
<dbReference type="InterPro" id="IPR008978">
    <property type="entry name" value="HSP20-like_chaperone"/>
</dbReference>
<dbReference type="OrthoDB" id="1431247at2759"/>
<dbReference type="VEuPathDB" id="FungiDB:VP01_757g1"/>
<dbReference type="STRING" id="27349.A0A0L6UC21"/>
<evidence type="ECO:0000256" key="1">
    <source>
        <dbReference type="PROSITE-ProRule" id="PRU00285"/>
    </source>
</evidence>
<evidence type="ECO:0000256" key="2">
    <source>
        <dbReference type="RuleBase" id="RU003616"/>
    </source>
</evidence>
<gene>
    <name evidence="5" type="ORF">VP01_757g1</name>
</gene>
<evidence type="ECO:0000313" key="6">
    <source>
        <dbReference type="Proteomes" id="UP000037035"/>
    </source>
</evidence>
<feature type="region of interest" description="Disordered" evidence="3">
    <location>
        <begin position="255"/>
        <end position="305"/>
    </location>
</feature>
<keyword evidence="6" id="KW-1185">Reference proteome</keyword>
<dbReference type="PROSITE" id="PS01031">
    <property type="entry name" value="SHSP"/>
    <property type="match status" value="1"/>
</dbReference>
<comment type="caution">
    <text evidence="5">The sequence shown here is derived from an EMBL/GenBank/DDBJ whole genome shotgun (WGS) entry which is preliminary data.</text>
</comment>
<protein>
    <recommendedName>
        <fullName evidence="4">SHSP domain-containing protein</fullName>
    </recommendedName>
</protein>
<proteinExistence type="inferred from homology"/>
<evidence type="ECO:0000259" key="4">
    <source>
        <dbReference type="PROSITE" id="PS01031"/>
    </source>
</evidence>
<feature type="compositionally biased region" description="Basic and acidic residues" evidence="3">
    <location>
        <begin position="255"/>
        <end position="264"/>
    </location>
</feature>
<feature type="compositionally biased region" description="Polar residues" evidence="3">
    <location>
        <begin position="285"/>
        <end position="305"/>
    </location>
</feature>